<proteinExistence type="predicted"/>
<name>A0AAD4WMZ6_PRUDU</name>
<gene>
    <name evidence="1" type="ORF">L3X38_014228</name>
</gene>
<dbReference type="EMBL" id="JAJFAZ020000002">
    <property type="protein sequence ID" value="KAI5346349.1"/>
    <property type="molecule type" value="Genomic_DNA"/>
</dbReference>
<comment type="caution">
    <text evidence="1">The sequence shown here is derived from an EMBL/GenBank/DDBJ whole genome shotgun (WGS) entry which is preliminary data.</text>
</comment>
<dbReference type="Proteomes" id="UP001054821">
    <property type="component" value="Chromosome 2"/>
</dbReference>
<evidence type="ECO:0000313" key="1">
    <source>
        <dbReference type="EMBL" id="KAI5346349.1"/>
    </source>
</evidence>
<dbReference type="AlphaFoldDB" id="A0AAD4WMZ6"/>
<protein>
    <submittedName>
        <fullName evidence="1">Uncharacterized protein</fullName>
    </submittedName>
</protein>
<accession>A0AAD4WMZ6</accession>
<sequence>MPTCTVKITGFRNKEISVFRRGKIPPAKALFSNTLSFFSISSISRGSELGVWTCMDCFLVLSVNFIDEAASYKVLWV</sequence>
<reference evidence="1 2" key="1">
    <citation type="journal article" date="2022" name="G3 (Bethesda)">
        <title>Whole-genome sequence and methylome profiling of the almond [Prunus dulcis (Mill.) D.A. Webb] cultivar 'Nonpareil'.</title>
        <authorList>
            <person name="D'Amico-Willman K.M."/>
            <person name="Ouma W.Z."/>
            <person name="Meulia T."/>
            <person name="Sideli G.M."/>
            <person name="Gradziel T.M."/>
            <person name="Fresnedo-Ramirez J."/>
        </authorList>
    </citation>
    <scope>NUCLEOTIDE SEQUENCE [LARGE SCALE GENOMIC DNA]</scope>
    <source>
        <strain evidence="1">Clone GOH B32 T37-40</strain>
    </source>
</reference>
<keyword evidence="2" id="KW-1185">Reference proteome</keyword>
<evidence type="ECO:0000313" key="2">
    <source>
        <dbReference type="Proteomes" id="UP001054821"/>
    </source>
</evidence>
<organism evidence="1 2">
    <name type="scientific">Prunus dulcis</name>
    <name type="common">Almond</name>
    <name type="synonym">Amygdalus dulcis</name>
    <dbReference type="NCBI Taxonomy" id="3755"/>
    <lineage>
        <taxon>Eukaryota</taxon>
        <taxon>Viridiplantae</taxon>
        <taxon>Streptophyta</taxon>
        <taxon>Embryophyta</taxon>
        <taxon>Tracheophyta</taxon>
        <taxon>Spermatophyta</taxon>
        <taxon>Magnoliopsida</taxon>
        <taxon>eudicotyledons</taxon>
        <taxon>Gunneridae</taxon>
        <taxon>Pentapetalae</taxon>
        <taxon>rosids</taxon>
        <taxon>fabids</taxon>
        <taxon>Rosales</taxon>
        <taxon>Rosaceae</taxon>
        <taxon>Amygdaloideae</taxon>
        <taxon>Amygdaleae</taxon>
        <taxon>Prunus</taxon>
    </lineage>
</organism>